<proteinExistence type="predicted"/>
<dbReference type="GO" id="GO:0006123">
    <property type="term" value="P:mitochondrial electron transport, cytochrome c to oxygen"/>
    <property type="evidence" value="ECO:0007669"/>
    <property type="project" value="InterPro"/>
</dbReference>
<dbReference type="EMBL" id="CP059249">
    <property type="protein sequence ID" value="QLL33051.1"/>
    <property type="molecule type" value="Genomic_DNA"/>
</dbReference>
<evidence type="ECO:0000256" key="3">
    <source>
        <dbReference type="SAM" id="Phobius"/>
    </source>
</evidence>
<dbReference type="Pfam" id="PF02936">
    <property type="entry name" value="COX4"/>
    <property type="match status" value="1"/>
</dbReference>
<dbReference type="GO" id="GO:0005739">
    <property type="term" value="C:mitochondrion"/>
    <property type="evidence" value="ECO:0007669"/>
    <property type="project" value="UniProtKB-SubCell"/>
</dbReference>
<dbReference type="AlphaFoldDB" id="A0A7G3ZHR5"/>
<dbReference type="GO" id="GO:0045277">
    <property type="term" value="C:respiratory chain complex IV"/>
    <property type="evidence" value="ECO:0007669"/>
    <property type="project" value="InterPro"/>
</dbReference>
<gene>
    <name evidence="4" type="ORF">HG536_0D05720</name>
</gene>
<dbReference type="InterPro" id="IPR036639">
    <property type="entry name" value="Cyt_c_oxidase_su4_sf"/>
</dbReference>
<keyword evidence="3" id="KW-0812">Transmembrane</keyword>
<keyword evidence="2" id="KW-0496">Mitochondrion</keyword>
<comment type="subcellular location">
    <subcellularLocation>
        <location evidence="1">Mitochondrion</location>
    </subcellularLocation>
</comment>
<feature type="transmembrane region" description="Helical" evidence="3">
    <location>
        <begin position="88"/>
        <end position="110"/>
    </location>
</feature>
<dbReference type="GeneID" id="59326218"/>
<dbReference type="Proteomes" id="UP000515788">
    <property type="component" value="Chromosome 4"/>
</dbReference>
<keyword evidence="3" id="KW-0472">Membrane</keyword>
<evidence type="ECO:0000313" key="4">
    <source>
        <dbReference type="EMBL" id="QLL33051.1"/>
    </source>
</evidence>
<dbReference type="KEGG" id="tgb:HG536_0D05720"/>
<evidence type="ECO:0000256" key="1">
    <source>
        <dbReference type="ARBA" id="ARBA00004173"/>
    </source>
</evidence>
<reference evidence="4 5" key="1">
    <citation type="submission" date="2020-06" db="EMBL/GenBank/DDBJ databases">
        <title>The yeast mating-type switching endonuclease HO is a domesticated member of an unorthodox homing genetic element family.</title>
        <authorList>
            <person name="Coughlan A.Y."/>
            <person name="Lombardi L."/>
            <person name="Braun-Galleani S."/>
            <person name="Martos A.R."/>
            <person name="Galeote V."/>
            <person name="Bigey F."/>
            <person name="Dequin S."/>
            <person name="Byrne K.P."/>
            <person name="Wolfe K.H."/>
        </authorList>
    </citation>
    <scope>NUCLEOTIDE SEQUENCE [LARGE SCALE GENOMIC DNA]</scope>
    <source>
        <strain evidence="4 5">CBS764</strain>
    </source>
</reference>
<organism evidence="4 5">
    <name type="scientific">Torulaspora globosa</name>
    <dbReference type="NCBI Taxonomy" id="48254"/>
    <lineage>
        <taxon>Eukaryota</taxon>
        <taxon>Fungi</taxon>
        <taxon>Dikarya</taxon>
        <taxon>Ascomycota</taxon>
        <taxon>Saccharomycotina</taxon>
        <taxon>Saccharomycetes</taxon>
        <taxon>Saccharomycetales</taxon>
        <taxon>Saccharomycetaceae</taxon>
        <taxon>Torulaspora</taxon>
    </lineage>
</organism>
<protein>
    <submittedName>
        <fullName evidence="4">Uncharacterized protein</fullName>
    </submittedName>
</protein>
<keyword evidence="5" id="KW-1185">Reference proteome</keyword>
<name>A0A7G3ZHR5_9SACH</name>
<dbReference type="SUPFAM" id="SSF81406">
    <property type="entry name" value="Mitochondrial cytochrome c oxidase subunit IV"/>
    <property type="match status" value="1"/>
</dbReference>
<evidence type="ECO:0000313" key="5">
    <source>
        <dbReference type="Proteomes" id="UP000515788"/>
    </source>
</evidence>
<sequence>MLARLAAPRQVRLLSGIGYIPPKLDELSKRWPEMSGPLKEEIVEYLTWRMEDSWKTMPREEIKAAYFISYGPWGPRSPSGQGQLSPAFLVWKGLFNAILFLALGVSIVNLKRDKELEEKLKRLEEQSDSSGLS</sequence>
<dbReference type="InterPro" id="IPR004203">
    <property type="entry name" value="Cyt_c_oxidase_su4_fam"/>
</dbReference>
<accession>A0A7G3ZHR5</accession>
<dbReference type="OrthoDB" id="186013at2759"/>
<keyword evidence="3" id="KW-1133">Transmembrane helix</keyword>
<dbReference type="Gene3D" id="1.10.442.10">
    <property type="entry name" value="Cytochrome c oxidase subunit IV"/>
    <property type="match status" value="1"/>
</dbReference>
<evidence type="ECO:0000256" key="2">
    <source>
        <dbReference type="ARBA" id="ARBA00023128"/>
    </source>
</evidence>
<dbReference type="RefSeq" id="XP_037139725.1">
    <property type="nucleotide sequence ID" value="XM_037283829.1"/>
</dbReference>